<dbReference type="RefSeq" id="WP_345022754.1">
    <property type="nucleotide sequence ID" value="NZ_BAABDO010000058.1"/>
</dbReference>
<dbReference type="Proteomes" id="UP001500266">
    <property type="component" value="Unassembled WGS sequence"/>
</dbReference>
<organism evidence="6 7">
    <name type="scientific">Actinomadura keratinilytica</name>
    <dbReference type="NCBI Taxonomy" id="547461"/>
    <lineage>
        <taxon>Bacteria</taxon>
        <taxon>Bacillati</taxon>
        <taxon>Actinomycetota</taxon>
        <taxon>Actinomycetes</taxon>
        <taxon>Streptosporangiales</taxon>
        <taxon>Thermomonosporaceae</taxon>
        <taxon>Actinomadura</taxon>
    </lineage>
</organism>
<dbReference type="SUPFAM" id="SSF46689">
    <property type="entry name" value="Homeodomain-like"/>
    <property type="match status" value="1"/>
</dbReference>
<dbReference type="EMBL" id="BAABDO010000058">
    <property type="protein sequence ID" value="GAA4145730.1"/>
    <property type="molecule type" value="Genomic_DNA"/>
</dbReference>
<name>A0ABP7Z209_9ACTN</name>
<dbReference type="Pfam" id="PF00440">
    <property type="entry name" value="TetR_N"/>
    <property type="match status" value="1"/>
</dbReference>
<evidence type="ECO:0000313" key="7">
    <source>
        <dbReference type="Proteomes" id="UP001500266"/>
    </source>
</evidence>
<evidence type="ECO:0000313" key="6">
    <source>
        <dbReference type="EMBL" id="GAA4145730.1"/>
    </source>
</evidence>
<dbReference type="InterPro" id="IPR050109">
    <property type="entry name" value="HTH-type_TetR-like_transc_reg"/>
</dbReference>
<dbReference type="InterPro" id="IPR001647">
    <property type="entry name" value="HTH_TetR"/>
</dbReference>
<dbReference type="InterPro" id="IPR009057">
    <property type="entry name" value="Homeodomain-like_sf"/>
</dbReference>
<dbReference type="PRINTS" id="PR00455">
    <property type="entry name" value="HTHTETR"/>
</dbReference>
<dbReference type="PANTHER" id="PTHR30055">
    <property type="entry name" value="HTH-TYPE TRANSCRIPTIONAL REGULATOR RUTR"/>
    <property type="match status" value="1"/>
</dbReference>
<dbReference type="Gene3D" id="1.10.357.10">
    <property type="entry name" value="Tetracycline Repressor, domain 2"/>
    <property type="match status" value="1"/>
</dbReference>
<accession>A0ABP7Z209</accession>
<protein>
    <submittedName>
        <fullName evidence="6">TetR/AcrR family transcriptional regulator</fullName>
    </submittedName>
</protein>
<dbReference type="PANTHER" id="PTHR30055:SF234">
    <property type="entry name" value="HTH-TYPE TRANSCRIPTIONAL REGULATOR BETI"/>
    <property type="match status" value="1"/>
</dbReference>
<keyword evidence="1" id="KW-0805">Transcription regulation</keyword>
<evidence type="ECO:0000256" key="2">
    <source>
        <dbReference type="ARBA" id="ARBA00023125"/>
    </source>
</evidence>
<gene>
    <name evidence="6" type="ORF">GCM10022416_37680</name>
</gene>
<keyword evidence="3" id="KW-0804">Transcription</keyword>
<dbReference type="SUPFAM" id="SSF48498">
    <property type="entry name" value="Tetracyclin repressor-like, C-terminal domain"/>
    <property type="match status" value="1"/>
</dbReference>
<evidence type="ECO:0000256" key="1">
    <source>
        <dbReference type="ARBA" id="ARBA00023015"/>
    </source>
</evidence>
<evidence type="ECO:0000256" key="4">
    <source>
        <dbReference type="PROSITE-ProRule" id="PRU00335"/>
    </source>
</evidence>
<dbReference type="InterPro" id="IPR036271">
    <property type="entry name" value="Tet_transcr_reg_TetR-rel_C_sf"/>
</dbReference>
<dbReference type="PROSITE" id="PS50977">
    <property type="entry name" value="HTH_TETR_2"/>
    <property type="match status" value="1"/>
</dbReference>
<keyword evidence="7" id="KW-1185">Reference proteome</keyword>
<proteinExistence type="predicted"/>
<feature type="DNA-binding region" description="H-T-H motif" evidence="4">
    <location>
        <begin position="28"/>
        <end position="47"/>
    </location>
</feature>
<dbReference type="InterPro" id="IPR049445">
    <property type="entry name" value="TetR_SbtR-like_C"/>
</dbReference>
<keyword evidence="2 4" id="KW-0238">DNA-binding</keyword>
<sequence length="178" mass="19101">MRADARRNRERITAAALELFAERGPGVSMEELARAAGLGVGTLYRHFPDRRALVREIAAVTLEGLLQAARDAAARDVPRWDVLREMVVQAAGQPMGLLKSLLEDGDAEAPRLRELRDAYNAALAGIVRAAQEEGALRRDLAPDQVLELLSVVLCRPGARGDDAVVTVMLDGLRAGAAG</sequence>
<reference evidence="7" key="1">
    <citation type="journal article" date="2019" name="Int. J. Syst. Evol. Microbiol.">
        <title>The Global Catalogue of Microorganisms (GCM) 10K type strain sequencing project: providing services to taxonomists for standard genome sequencing and annotation.</title>
        <authorList>
            <consortium name="The Broad Institute Genomics Platform"/>
            <consortium name="The Broad Institute Genome Sequencing Center for Infectious Disease"/>
            <person name="Wu L."/>
            <person name="Ma J."/>
        </authorList>
    </citation>
    <scope>NUCLEOTIDE SEQUENCE [LARGE SCALE GENOMIC DNA]</scope>
    <source>
        <strain evidence="7">JCM 17316</strain>
    </source>
</reference>
<comment type="caution">
    <text evidence="6">The sequence shown here is derived from an EMBL/GenBank/DDBJ whole genome shotgun (WGS) entry which is preliminary data.</text>
</comment>
<feature type="domain" description="HTH tetR-type" evidence="5">
    <location>
        <begin position="6"/>
        <end position="65"/>
    </location>
</feature>
<dbReference type="Pfam" id="PF21597">
    <property type="entry name" value="TetR_C_43"/>
    <property type="match status" value="1"/>
</dbReference>
<evidence type="ECO:0000259" key="5">
    <source>
        <dbReference type="PROSITE" id="PS50977"/>
    </source>
</evidence>
<evidence type="ECO:0000256" key="3">
    <source>
        <dbReference type="ARBA" id="ARBA00023163"/>
    </source>
</evidence>